<organism evidence="11 12">
    <name type="scientific">Sediminibacillus albus</name>
    <dbReference type="NCBI Taxonomy" id="407036"/>
    <lineage>
        <taxon>Bacteria</taxon>
        <taxon>Bacillati</taxon>
        <taxon>Bacillota</taxon>
        <taxon>Bacilli</taxon>
        <taxon>Bacillales</taxon>
        <taxon>Bacillaceae</taxon>
        <taxon>Sediminibacillus</taxon>
    </lineage>
</organism>
<sequence length="537" mass="62483">MDKIYVTATPPTPNGDLHIGHLAGPYLAADIYSRFKKMQGHDISYITYGDDHQSYVPTTANNKQVDPVDLVEVNNKIIKNTLSSADIEIDLYKTPLGNDKHIKYVQSFFLKLYNNGKLRKKTKDILFCDLCEMYLFESFVKGLCPYCKSKASGNLCEACGQINDPTELINPKCTICNSAPDTTQYTGLFFPINDYKKELLEFFTSRETWREQLIEYCKYITSKNIPDYPVTYPANWGIPVPVPEFQGQVINVWFEMYPGILESIESANIYNDSYYKQQDDHTLVQFLGFDNSFFNSFLHLASAFALDEDSILPEHIITNYFYLLEEKKFSTSQNHALWGEDILRDIPSDNLRFYLSLTNPEHMQTNFSLNKFYEINNKMVEDWEVVINNFIDTINNEFNGLVPKNKRIQYQASCIVARTKNNLEKYYDLNQFSLRKAAFELNDYIDSLMNFWKEKILPSSKIDYDLYKHYLSDFSYLLTSLAFFVYPIMPNFSKKLIRNLGASSSDLSWENILKVHTCQEIGNETQFFLPVLYRSTR</sequence>
<keyword evidence="5 9" id="KW-0067">ATP-binding</keyword>
<evidence type="ECO:0000256" key="4">
    <source>
        <dbReference type="ARBA" id="ARBA00022741"/>
    </source>
</evidence>
<dbReference type="GO" id="GO:0005829">
    <property type="term" value="C:cytosol"/>
    <property type="evidence" value="ECO:0007669"/>
    <property type="project" value="TreeGrafter"/>
</dbReference>
<dbReference type="STRING" id="407036.SAMN05216243_1541"/>
<keyword evidence="2" id="KW-0963">Cytoplasm</keyword>
<dbReference type="Gene3D" id="3.40.50.620">
    <property type="entry name" value="HUPs"/>
    <property type="match status" value="1"/>
</dbReference>
<dbReference type="Gene3D" id="1.10.730.10">
    <property type="entry name" value="Isoleucyl-tRNA Synthetase, Domain 1"/>
    <property type="match status" value="1"/>
</dbReference>
<dbReference type="SUPFAM" id="SSF52374">
    <property type="entry name" value="Nucleotidylyl transferase"/>
    <property type="match status" value="1"/>
</dbReference>
<evidence type="ECO:0000259" key="10">
    <source>
        <dbReference type="Pfam" id="PF09334"/>
    </source>
</evidence>
<evidence type="ECO:0000256" key="2">
    <source>
        <dbReference type="ARBA" id="ARBA00022490"/>
    </source>
</evidence>
<dbReference type="GO" id="GO:0004825">
    <property type="term" value="F:methionine-tRNA ligase activity"/>
    <property type="evidence" value="ECO:0007669"/>
    <property type="project" value="UniProtKB-EC"/>
</dbReference>
<protein>
    <submittedName>
        <fullName evidence="11">Methionyl-tRNA synthetase</fullName>
    </submittedName>
</protein>
<evidence type="ECO:0000313" key="12">
    <source>
        <dbReference type="Proteomes" id="UP000198694"/>
    </source>
</evidence>
<dbReference type="InterPro" id="IPR029038">
    <property type="entry name" value="MetRS_Zn"/>
</dbReference>
<dbReference type="PANTHER" id="PTHR45765">
    <property type="entry name" value="METHIONINE--TRNA LIGASE"/>
    <property type="match status" value="1"/>
</dbReference>
<dbReference type="GO" id="GO:0005524">
    <property type="term" value="F:ATP binding"/>
    <property type="evidence" value="ECO:0007669"/>
    <property type="project" value="UniProtKB-KW"/>
</dbReference>
<feature type="domain" description="Methionyl/Leucyl tRNA synthetase" evidence="10">
    <location>
        <begin position="4"/>
        <end position="381"/>
    </location>
</feature>
<dbReference type="EMBL" id="FNFL01000002">
    <property type="protein sequence ID" value="SDK00569.1"/>
    <property type="molecule type" value="Genomic_DNA"/>
</dbReference>
<evidence type="ECO:0000256" key="7">
    <source>
        <dbReference type="ARBA" id="ARBA00023146"/>
    </source>
</evidence>
<comment type="catalytic activity">
    <reaction evidence="8">
        <text>tRNA(Met) + L-methionine + ATP = L-methionyl-tRNA(Met) + AMP + diphosphate</text>
        <dbReference type="Rhea" id="RHEA:13481"/>
        <dbReference type="Rhea" id="RHEA-COMP:9667"/>
        <dbReference type="Rhea" id="RHEA-COMP:9698"/>
        <dbReference type="ChEBI" id="CHEBI:30616"/>
        <dbReference type="ChEBI" id="CHEBI:33019"/>
        <dbReference type="ChEBI" id="CHEBI:57844"/>
        <dbReference type="ChEBI" id="CHEBI:78442"/>
        <dbReference type="ChEBI" id="CHEBI:78530"/>
        <dbReference type="ChEBI" id="CHEBI:456215"/>
        <dbReference type="EC" id="6.1.1.10"/>
    </reaction>
</comment>
<dbReference type="SUPFAM" id="SSF47323">
    <property type="entry name" value="Anticodon-binding domain of a subclass of class I aminoacyl-tRNA synthetases"/>
    <property type="match status" value="1"/>
</dbReference>
<dbReference type="OrthoDB" id="9810191at2"/>
<evidence type="ECO:0000256" key="5">
    <source>
        <dbReference type="ARBA" id="ARBA00022840"/>
    </source>
</evidence>
<dbReference type="InterPro" id="IPR009080">
    <property type="entry name" value="tRNAsynth_Ia_anticodon-bd"/>
</dbReference>
<accession>A0A1G8YCD2</accession>
<dbReference type="Pfam" id="PF09334">
    <property type="entry name" value="tRNA-synt_1g"/>
    <property type="match status" value="1"/>
</dbReference>
<dbReference type="InterPro" id="IPR001412">
    <property type="entry name" value="aa-tRNA-synth_I_CS"/>
</dbReference>
<evidence type="ECO:0000256" key="1">
    <source>
        <dbReference type="ARBA" id="ARBA00008258"/>
    </source>
</evidence>
<keyword evidence="6 9" id="KW-0648">Protein biosynthesis</keyword>
<dbReference type="SUPFAM" id="SSF57770">
    <property type="entry name" value="Methionyl-tRNA synthetase (MetRS), Zn-domain"/>
    <property type="match status" value="1"/>
</dbReference>
<dbReference type="InterPro" id="IPR023458">
    <property type="entry name" value="Met-tRNA_ligase_1"/>
</dbReference>
<evidence type="ECO:0000256" key="6">
    <source>
        <dbReference type="ARBA" id="ARBA00022917"/>
    </source>
</evidence>
<evidence type="ECO:0000313" key="11">
    <source>
        <dbReference type="EMBL" id="SDK00569.1"/>
    </source>
</evidence>
<proteinExistence type="inferred from homology"/>
<dbReference type="Gene3D" id="2.20.28.20">
    <property type="entry name" value="Methionyl-tRNA synthetase, Zn-domain"/>
    <property type="match status" value="1"/>
</dbReference>
<keyword evidence="4 9" id="KW-0547">Nucleotide-binding</keyword>
<dbReference type="Proteomes" id="UP000198694">
    <property type="component" value="Unassembled WGS sequence"/>
</dbReference>
<evidence type="ECO:0000256" key="9">
    <source>
        <dbReference type="RuleBase" id="RU363039"/>
    </source>
</evidence>
<gene>
    <name evidence="11" type="ORF">SAMN05216243_1541</name>
</gene>
<reference evidence="11 12" key="1">
    <citation type="submission" date="2016-10" db="EMBL/GenBank/DDBJ databases">
        <authorList>
            <person name="de Groot N.N."/>
        </authorList>
    </citation>
    <scope>NUCLEOTIDE SEQUENCE [LARGE SCALE GENOMIC DNA]</scope>
    <source>
        <strain evidence="11 12">CGMCC 1.6502</strain>
    </source>
</reference>
<dbReference type="InterPro" id="IPR015413">
    <property type="entry name" value="Methionyl/Leucyl_tRNA_Synth"/>
</dbReference>
<evidence type="ECO:0000256" key="8">
    <source>
        <dbReference type="ARBA" id="ARBA00047364"/>
    </source>
</evidence>
<dbReference type="InterPro" id="IPR014729">
    <property type="entry name" value="Rossmann-like_a/b/a_fold"/>
</dbReference>
<comment type="similarity">
    <text evidence="1">Belongs to the class-I aminoacyl-tRNA synthetase family. MetG type 1 subfamily.</text>
</comment>
<dbReference type="AlphaFoldDB" id="A0A1G8YCD2"/>
<dbReference type="PROSITE" id="PS00178">
    <property type="entry name" value="AA_TRNA_LIGASE_I"/>
    <property type="match status" value="1"/>
</dbReference>
<evidence type="ECO:0000256" key="3">
    <source>
        <dbReference type="ARBA" id="ARBA00022598"/>
    </source>
</evidence>
<dbReference type="RefSeq" id="WP_093212723.1">
    <property type="nucleotide sequence ID" value="NZ_FNFL01000002.1"/>
</dbReference>
<keyword evidence="12" id="KW-1185">Reference proteome</keyword>
<keyword evidence="7 9" id="KW-0030">Aminoacyl-tRNA synthetase</keyword>
<keyword evidence="3 9" id="KW-0436">Ligase</keyword>
<dbReference type="GO" id="GO:0006431">
    <property type="term" value="P:methionyl-tRNA aminoacylation"/>
    <property type="evidence" value="ECO:0007669"/>
    <property type="project" value="TreeGrafter"/>
</dbReference>
<dbReference type="PANTHER" id="PTHR45765:SF1">
    <property type="entry name" value="METHIONINE--TRNA LIGASE, CYTOPLASMIC"/>
    <property type="match status" value="1"/>
</dbReference>
<name>A0A1G8YCD2_9BACI</name>